<name>A0A2Z5Y4G3_9ENTE</name>
<dbReference type="EMBL" id="AP018493">
    <property type="protein sequence ID" value="BBC61704.1"/>
    <property type="molecule type" value="Genomic_DNA"/>
</dbReference>
<accession>A0A2Z5Y4G3</accession>
<dbReference type="AlphaFoldDB" id="A0A2Z5Y4G3"/>
<keyword evidence="2" id="KW-0614">Plasmid</keyword>
<organism evidence="2 3">
    <name type="scientific">Melissococcus plutonius</name>
    <dbReference type="NCBI Taxonomy" id="33970"/>
    <lineage>
        <taxon>Bacteria</taxon>
        <taxon>Bacillati</taxon>
        <taxon>Bacillota</taxon>
        <taxon>Bacilli</taxon>
        <taxon>Lactobacillales</taxon>
        <taxon>Enterococcaceae</taxon>
        <taxon>Melissococcus</taxon>
    </lineage>
</organism>
<sequence length="499" mass="57902">MKLNYIQTAADTKFVYLSLETIIKDILHNSLRGIPNAHYAPGTFKTGMIATFKSKTNMQKARGTIYTHYSKLINTINQYTHWTPNPYYNLEYTTNAKIYGHKETRLQLINTFVVDIDFPQFEKKLSVQEIELAIMDTTGFVPTIIIDTPKGYHCYFVLDKPIYISNNNNYKSLRVAKAISQTLRTAIAKKLPCDQECNDFGIFRIPTSDTVVSYCSQAKYTFTEFMNWSIQQGKTFTKYKEYTKKAHIVNSFQQIKQKWYKALYQTTHIIGGANCGRNNTIFTMALANKQSGISEAEAIHSLVSWNRKLTHPLTKKEVIKTVKSAYKSRFVAARSDFIDRILTIWGINKKETLPTKAIIFRKHKKKRADRRYSHSTEWEKDLITYLDKQNTSQSYFFSSKKELTEKLGIPERTLDRLLKRLKQENKIIFTTKAGRNGGLIIATVKKLLQTIIRTKKQTKTKIQICKKQITQQTIHINRKKERNYLLTKQGRYPILGPPT</sequence>
<proteinExistence type="predicted"/>
<evidence type="ECO:0000313" key="3">
    <source>
        <dbReference type="Proteomes" id="UP000269226"/>
    </source>
</evidence>
<protein>
    <submittedName>
        <fullName evidence="2">Plasmid replication protein</fullName>
    </submittedName>
</protein>
<reference evidence="2 3" key="1">
    <citation type="submission" date="2018-01" db="EMBL/GenBank/DDBJ databases">
        <title>Whole genome sequence of Melissococcus plutonius DAT561.</title>
        <authorList>
            <person name="Okumura K."/>
            <person name="Takamatsu D."/>
            <person name="Okura M."/>
        </authorList>
    </citation>
    <scope>NUCLEOTIDE SEQUENCE [LARGE SCALE GENOMIC DNA]</scope>
    <source>
        <strain evidence="2 3">DAT561</strain>
        <plasmid evidence="3">pmp1 dat561 dna</plasmid>
    </source>
</reference>
<evidence type="ECO:0000313" key="2">
    <source>
        <dbReference type="EMBL" id="BBC61704.1"/>
    </source>
</evidence>
<feature type="domain" description="Primase C-terminal 1" evidence="1">
    <location>
        <begin position="275"/>
        <end position="327"/>
    </location>
</feature>
<dbReference type="Proteomes" id="UP000269226">
    <property type="component" value="Plasmid pMP1"/>
</dbReference>
<dbReference type="RefSeq" id="WP_014868641.1">
    <property type="nucleotide sequence ID" value="NZ_AP018493.1"/>
</dbReference>
<geneLocation type="plasmid" evidence="3">
    <name>pmp1 dat561 dna</name>
</geneLocation>
<gene>
    <name evidence="2" type="ORF">DAT561_p1001</name>
</gene>
<dbReference type="InterPro" id="IPR014820">
    <property type="entry name" value="PriCT_1"/>
</dbReference>
<evidence type="ECO:0000259" key="1">
    <source>
        <dbReference type="Pfam" id="PF08708"/>
    </source>
</evidence>
<dbReference type="Pfam" id="PF08708">
    <property type="entry name" value="PriCT_1"/>
    <property type="match status" value="1"/>
</dbReference>
<dbReference type="GeneID" id="39499577"/>